<dbReference type="InParanoid" id="A0A4Q1BDV2"/>
<proteinExistence type="predicted"/>
<dbReference type="InterPro" id="IPR024344">
    <property type="entry name" value="MDMPI_metal-binding"/>
</dbReference>
<dbReference type="OrthoDB" id="5564877at2759"/>
<dbReference type="VEuPathDB" id="FungiDB:TREMEDRAFT_40566"/>
<evidence type="ECO:0000313" key="3">
    <source>
        <dbReference type="Proteomes" id="UP000289152"/>
    </source>
</evidence>
<reference evidence="2 3" key="1">
    <citation type="submission" date="2016-06" db="EMBL/GenBank/DDBJ databases">
        <title>Evolution of pathogenesis and genome organization in the Tremellales.</title>
        <authorList>
            <person name="Cuomo C."/>
            <person name="Litvintseva A."/>
            <person name="Heitman J."/>
            <person name="Chen Y."/>
            <person name="Sun S."/>
            <person name="Springer D."/>
            <person name="Dromer F."/>
            <person name="Young S."/>
            <person name="Zeng Q."/>
            <person name="Chapman S."/>
            <person name="Gujja S."/>
            <person name="Saif S."/>
            <person name="Birren B."/>
        </authorList>
    </citation>
    <scope>NUCLEOTIDE SEQUENCE [LARGE SCALE GENOMIC DNA]</scope>
    <source>
        <strain evidence="2 3">ATCC 28783</strain>
    </source>
</reference>
<dbReference type="STRING" id="5217.A0A4Q1BDV2"/>
<dbReference type="PANTHER" id="PTHR39473:SF1">
    <property type="entry name" value="DINB-LIKE DOMAIN-CONTAINING PROTEIN"/>
    <property type="match status" value="1"/>
</dbReference>
<sequence>MPLSPVSPAVNSGMPLSDEEDRAQALLALSVALLDSALDLFMQHSISDAQLNQPSVLMPGGTVGKHLRHVIETFQAFLLPLIHPVSNSTSASPSGTKSVRRMADYRQESHAQSSEINYDTTLPSSRKTLARSADACQAALRAVRDDLEAWGRSSDNLGQVGDSEHGIPGVGVAGETNVSGLAAQMQREVRLIALTPTRQEIKSTFGRELWFCALHAIHHFSMLRTIAVHELSMDLPLEFGTAPSTLL</sequence>
<dbReference type="PANTHER" id="PTHR39473">
    <property type="match status" value="1"/>
</dbReference>
<protein>
    <recommendedName>
        <fullName evidence="1">Mycothiol-dependent maleylpyruvate isomerase metal-binding domain-containing protein</fullName>
    </recommendedName>
</protein>
<evidence type="ECO:0000313" key="2">
    <source>
        <dbReference type="EMBL" id="RXK35105.1"/>
    </source>
</evidence>
<keyword evidence="3" id="KW-1185">Reference proteome</keyword>
<organism evidence="2 3">
    <name type="scientific">Tremella mesenterica</name>
    <name type="common">Jelly fungus</name>
    <dbReference type="NCBI Taxonomy" id="5217"/>
    <lineage>
        <taxon>Eukaryota</taxon>
        <taxon>Fungi</taxon>
        <taxon>Dikarya</taxon>
        <taxon>Basidiomycota</taxon>
        <taxon>Agaricomycotina</taxon>
        <taxon>Tremellomycetes</taxon>
        <taxon>Tremellales</taxon>
        <taxon>Tremellaceae</taxon>
        <taxon>Tremella</taxon>
    </lineage>
</organism>
<gene>
    <name evidence="2" type="ORF">M231_07622</name>
</gene>
<dbReference type="GO" id="GO:0046872">
    <property type="term" value="F:metal ion binding"/>
    <property type="evidence" value="ECO:0007669"/>
    <property type="project" value="InterPro"/>
</dbReference>
<dbReference type="AlphaFoldDB" id="A0A4Q1BDV2"/>
<feature type="domain" description="Mycothiol-dependent maleylpyruvate isomerase metal-binding" evidence="1">
    <location>
        <begin position="45"/>
        <end position="152"/>
    </location>
</feature>
<evidence type="ECO:0000259" key="1">
    <source>
        <dbReference type="Pfam" id="PF11716"/>
    </source>
</evidence>
<name>A0A4Q1BDV2_TREME</name>
<dbReference type="Proteomes" id="UP000289152">
    <property type="component" value="Unassembled WGS sequence"/>
</dbReference>
<comment type="caution">
    <text evidence="2">The sequence shown here is derived from an EMBL/GenBank/DDBJ whole genome shotgun (WGS) entry which is preliminary data.</text>
</comment>
<dbReference type="Pfam" id="PF11716">
    <property type="entry name" value="MDMPI_N"/>
    <property type="match status" value="1"/>
</dbReference>
<dbReference type="EMBL" id="SDIL01000158">
    <property type="protein sequence ID" value="RXK35105.1"/>
    <property type="molecule type" value="Genomic_DNA"/>
</dbReference>
<accession>A0A4Q1BDV2</accession>